<evidence type="ECO:0000256" key="2">
    <source>
        <dbReference type="ARBA" id="ARBA00022833"/>
    </source>
</evidence>
<keyword evidence="3" id="KW-0805">Transcription regulation</keyword>
<dbReference type="InterPro" id="IPR052360">
    <property type="entry name" value="Transcr_Regulatory_Proteins"/>
</dbReference>
<evidence type="ECO:0000313" key="9">
    <source>
        <dbReference type="EMBL" id="QIX01839.1"/>
    </source>
</evidence>
<dbReference type="InterPro" id="IPR036864">
    <property type="entry name" value="Zn2-C6_fun-type_DNA-bd_sf"/>
</dbReference>
<keyword evidence="4" id="KW-0238">DNA-binding</keyword>
<feature type="compositionally biased region" description="Polar residues" evidence="7">
    <location>
        <begin position="12"/>
        <end position="21"/>
    </location>
</feature>
<dbReference type="AlphaFoldDB" id="A0A6H0Y4S1"/>
<keyword evidence="10" id="KW-1185">Reference proteome</keyword>
<name>A0A6H0Y4S1_9PEZI</name>
<dbReference type="GO" id="GO:0000981">
    <property type="term" value="F:DNA-binding transcription factor activity, RNA polymerase II-specific"/>
    <property type="evidence" value="ECO:0007669"/>
    <property type="project" value="InterPro"/>
</dbReference>
<dbReference type="OrthoDB" id="3598904at2759"/>
<evidence type="ECO:0000256" key="3">
    <source>
        <dbReference type="ARBA" id="ARBA00023015"/>
    </source>
</evidence>
<evidence type="ECO:0000256" key="4">
    <source>
        <dbReference type="ARBA" id="ARBA00023125"/>
    </source>
</evidence>
<evidence type="ECO:0000256" key="1">
    <source>
        <dbReference type="ARBA" id="ARBA00022723"/>
    </source>
</evidence>
<feature type="region of interest" description="Disordered" evidence="7">
    <location>
        <begin position="1"/>
        <end position="66"/>
    </location>
</feature>
<dbReference type="SMART" id="SM00066">
    <property type="entry name" value="GAL4"/>
    <property type="match status" value="1"/>
</dbReference>
<reference evidence="9 10" key="1">
    <citation type="journal article" date="2016" name="Sci. Rep.">
        <title>Peltaster fructicola genome reveals evolution from an invasive phytopathogen to an ectophytic parasite.</title>
        <authorList>
            <person name="Xu C."/>
            <person name="Chen H."/>
            <person name="Gleason M.L."/>
            <person name="Xu J.R."/>
            <person name="Liu H."/>
            <person name="Zhang R."/>
            <person name="Sun G."/>
        </authorList>
    </citation>
    <scope>NUCLEOTIDE SEQUENCE [LARGE SCALE GENOMIC DNA]</scope>
    <source>
        <strain evidence="9 10">LNHT1506</strain>
    </source>
</reference>
<dbReference type="EMBL" id="CP051143">
    <property type="protein sequence ID" value="QIX01839.1"/>
    <property type="molecule type" value="Genomic_DNA"/>
</dbReference>
<organism evidence="9 10">
    <name type="scientific">Peltaster fructicola</name>
    <dbReference type="NCBI Taxonomy" id="286661"/>
    <lineage>
        <taxon>Eukaryota</taxon>
        <taxon>Fungi</taxon>
        <taxon>Dikarya</taxon>
        <taxon>Ascomycota</taxon>
        <taxon>Pezizomycotina</taxon>
        <taxon>Dothideomycetes</taxon>
        <taxon>Dothideomycetes incertae sedis</taxon>
        <taxon>Peltaster</taxon>
    </lineage>
</organism>
<evidence type="ECO:0000256" key="6">
    <source>
        <dbReference type="ARBA" id="ARBA00023242"/>
    </source>
</evidence>
<dbReference type="GO" id="GO:0008270">
    <property type="term" value="F:zinc ion binding"/>
    <property type="evidence" value="ECO:0007669"/>
    <property type="project" value="InterPro"/>
</dbReference>
<dbReference type="PROSITE" id="PS50048">
    <property type="entry name" value="ZN2_CY6_FUNGAL_2"/>
    <property type="match status" value="1"/>
</dbReference>
<evidence type="ECO:0000256" key="7">
    <source>
        <dbReference type="SAM" id="MobiDB-lite"/>
    </source>
</evidence>
<feature type="domain" description="Zn(2)-C6 fungal-type" evidence="8">
    <location>
        <begin position="193"/>
        <end position="221"/>
    </location>
</feature>
<dbReference type="CDD" id="cd00067">
    <property type="entry name" value="GAL4"/>
    <property type="match status" value="1"/>
</dbReference>
<feature type="region of interest" description="Disordered" evidence="7">
    <location>
        <begin position="161"/>
        <end position="187"/>
    </location>
</feature>
<dbReference type="Proteomes" id="UP000503462">
    <property type="component" value="Chromosome 5"/>
</dbReference>
<gene>
    <name evidence="9" type="ORF">AMS68_007356</name>
</gene>
<keyword evidence="6" id="KW-0539">Nucleus</keyword>
<dbReference type="Gene3D" id="4.10.240.10">
    <property type="entry name" value="Zn(2)-C6 fungal-type DNA-binding domain"/>
    <property type="match status" value="1"/>
</dbReference>
<keyword evidence="2" id="KW-0862">Zinc</keyword>
<dbReference type="PANTHER" id="PTHR36206">
    <property type="entry name" value="ASPERCRYPTIN BIOSYNTHESIS CLUSTER-SPECIFIC TRANSCRIPTION REGULATOR ATNN-RELATED"/>
    <property type="match status" value="1"/>
</dbReference>
<accession>A0A6H0Y4S1</accession>
<dbReference type="PROSITE" id="PS00463">
    <property type="entry name" value="ZN2_CY6_FUNGAL_1"/>
    <property type="match status" value="1"/>
</dbReference>
<dbReference type="SUPFAM" id="SSF57701">
    <property type="entry name" value="Zn2/Cys6 DNA-binding domain"/>
    <property type="match status" value="1"/>
</dbReference>
<feature type="region of interest" description="Disordered" evidence="7">
    <location>
        <begin position="297"/>
        <end position="323"/>
    </location>
</feature>
<dbReference type="GO" id="GO:0003677">
    <property type="term" value="F:DNA binding"/>
    <property type="evidence" value="ECO:0007669"/>
    <property type="project" value="UniProtKB-KW"/>
</dbReference>
<feature type="compositionally biased region" description="Low complexity" evidence="7">
    <location>
        <begin position="40"/>
        <end position="57"/>
    </location>
</feature>
<keyword evidence="5" id="KW-0804">Transcription</keyword>
<evidence type="ECO:0000259" key="8">
    <source>
        <dbReference type="PROSITE" id="PS50048"/>
    </source>
</evidence>
<dbReference type="PANTHER" id="PTHR36206:SF13">
    <property type="entry name" value="TRANSCRIPTIONAL REGULATORY PROTEIN MOC3"/>
    <property type="match status" value="1"/>
</dbReference>
<evidence type="ECO:0000256" key="5">
    <source>
        <dbReference type="ARBA" id="ARBA00023163"/>
    </source>
</evidence>
<protein>
    <recommendedName>
        <fullName evidence="8">Zn(2)-C6 fungal-type domain-containing protein</fullName>
    </recommendedName>
</protein>
<sequence length="323" mass="36368">MEERDTKPTPPQATSYSTSIPGPSPARMAALPQAQQAHGASPLQSQQQHQAQHYYPQPNGHHAPTQTPLATQHEYRMPSNALPSVSLPPIQHFEPTQNTIPPQQHYQHMPTGDAPHQMTQPHVAYQYQNGTMPMIPPTGQIMYAPRDGYTDRRYTPPPLHPYQTHILPHNPMDPRQMSGGRHKKEIKRRTKTGCLTCRKRRIKCDERQPGCRNCEKSKRECLGYDPIFKQQSGPAPIQPAPMISNPKTENGMTLVYAQPSFQGEQDLYTVGAPTQAVPENSRYPSHQYSHVAIDTRAGQPTATQHYHPPFDPPHKIEPQQPKA</sequence>
<proteinExistence type="predicted"/>
<dbReference type="Pfam" id="PF00172">
    <property type="entry name" value="Zn_clus"/>
    <property type="match status" value="1"/>
</dbReference>
<evidence type="ECO:0000313" key="10">
    <source>
        <dbReference type="Proteomes" id="UP000503462"/>
    </source>
</evidence>
<keyword evidence="1" id="KW-0479">Metal-binding</keyword>
<dbReference type="InterPro" id="IPR001138">
    <property type="entry name" value="Zn2Cys6_DnaBD"/>
</dbReference>